<evidence type="ECO:0000313" key="2">
    <source>
        <dbReference type="EMBL" id="CAJ1494317.1"/>
    </source>
</evidence>
<keyword evidence="3" id="KW-1185">Reference proteome</keyword>
<dbReference type="EMBL" id="OY726394">
    <property type="protein sequence ID" value="CAJ1494317.1"/>
    <property type="molecule type" value="Genomic_DNA"/>
</dbReference>
<sequence>MRDVNCWLMGLSFLLGLFLTFAFTIRRVRREVPVSAAAGAVAAAAVSAPKPATPAATAGAAAKPAGGTVPSDAETTEIAAGGAPYGAGSARAGAGGSGPAGWTIKGNEDSMLYHTTDSPWYGQTIAEVWFREEQAAEAAGFTRWDKGRAKSGGAAKLFADVEEVPPGPYGPGSTKAGPGGSGPAGWTVKGNEDSMLYHGPASPAYDATIAEVWFKDEATAAAAGFERWDSRRKKKKN</sequence>
<accession>A0ABM9L7Z9</accession>
<reference evidence="2 3" key="1">
    <citation type="submission" date="2023-08" db="EMBL/GenBank/DDBJ databases">
        <authorList>
            <person name="Folkvardsen B D."/>
            <person name="Norman A."/>
        </authorList>
    </citation>
    <scope>NUCLEOTIDE SEQUENCE [LARGE SCALE GENOMIC DNA]</scope>
    <source>
        <strain evidence="2 3">Mu0083</strain>
    </source>
</reference>
<feature type="region of interest" description="Disordered" evidence="1">
    <location>
        <begin position="54"/>
        <end position="73"/>
    </location>
</feature>
<evidence type="ECO:0008006" key="4">
    <source>
        <dbReference type="Google" id="ProtNLM"/>
    </source>
</evidence>
<evidence type="ECO:0000256" key="1">
    <source>
        <dbReference type="SAM" id="MobiDB-lite"/>
    </source>
</evidence>
<proteinExistence type="predicted"/>
<protein>
    <recommendedName>
        <fullName evidence="4">Membrane protein ArfC</fullName>
    </recommendedName>
</protein>
<dbReference type="Proteomes" id="UP001190336">
    <property type="component" value="Chromosome"/>
</dbReference>
<name>A0ABM9L7Z9_9MYCO</name>
<gene>
    <name evidence="2" type="ORF">MU0083_000766</name>
</gene>
<organism evidence="2 3">
    <name type="scientific">[Mycobacterium] kokjensenii</name>
    <dbReference type="NCBI Taxonomy" id="3064287"/>
    <lineage>
        <taxon>Bacteria</taxon>
        <taxon>Bacillati</taxon>
        <taxon>Actinomycetota</taxon>
        <taxon>Actinomycetes</taxon>
        <taxon>Mycobacteriales</taxon>
        <taxon>Mycobacteriaceae</taxon>
        <taxon>Mycolicibacter</taxon>
    </lineage>
</organism>
<feature type="compositionally biased region" description="Low complexity" evidence="1">
    <location>
        <begin position="54"/>
        <end position="70"/>
    </location>
</feature>
<dbReference type="RefSeq" id="WP_308475690.1">
    <property type="nucleotide sequence ID" value="NZ_OY726394.1"/>
</dbReference>
<evidence type="ECO:0000313" key="3">
    <source>
        <dbReference type="Proteomes" id="UP001190336"/>
    </source>
</evidence>